<reference evidence="3" key="1">
    <citation type="journal article" date="2019" name="Int. J. Syst. Evol. Microbiol.">
        <title>The Global Catalogue of Microorganisms (GCM) 10K type strain sequencing project: providing services to taxonomists for standard genome sequencing and annotation.</title>
        <authorList>
            <consortium name="The Broad Institute Genomics Platform"/>
            <consortium name="The Broad Institute Genome Sequencing Center for Infectious Disease"/>
            <person name="Wu L."/>
            <person name="Ma J."/>
        </authorList>
    </citation>
    <scope>NUCLEOTIDE SEQUENCE [LARGE SCALE GENOMIC DNA]</scope>
    <source>
        <strain evidence="3">JCM 3380</strain>
    </source>
</reference>
<organism evidence="2 3">
    <name type="scientific">Saccharothrix mutabilis subsp. mutabilis</name>
    <dbReference type="NCBI Taxonomy" id="66855"/>
    <lineage>
        <taxon>Bacteria</taxon>
        <taxon>Bacillati</taxon>
        <taxon>Actinomycetota</taxon>
        <taxon>Actinomycetes</taxon>
        <taxon>Pseudonocardiales</taxon>
        <taxon>Pseudonocardiaceae</taxon>
        <taxon>Saccharothrix</taxon>
    </lineage>
</organism>
<dbReference type="EMBL" id="BAAABU010000081">
    <property type="protein sequence ID" value="GAA0265851.1"/>
    <property type="molecule type" value="Genomic_DNA"/>
</dbReference>
<dbReference type="Proteomes" id="UP001500416">
    <property type="component" value="Unassembled WGS sequence"/>
</dbReference>
<accession>A0ABP3EK25</accession>
<keyword evidence="3" id="KW-1185">Reference proteome</keyword>
<gene>
    <name evidence="2" type="ORF">GCM10010492_77580</name>
</gene>
<evidence type="ECO:0000313" key="3">
    <source>
        <dbReference type="Proteomes" id="UP001500416"/>
    </source>
</evidence>
<feature type="region of interest" description="Disordered" evidence="1">
    <location>
        <begin position="70"/>
        <end position="89"/>
    </location>
</feature>
<name>A0ABP3EK25_9PSEU</name>
<comment type="caution">
    <text evidence="2">The sequence shown here is derived from an EMBL/GenBank/DDBJ whole genome shotgun (WGS) entry which is preliminary data.</text>
</comment>
<evidence type="ECO:0000313" key="2">
    <source>
        <dbReference type="EMBL" id="GAA0265851.1"/>
    </source>
</evidence>
<evidence type="ECO:0000256" key="1">
    <source>
        <dbReference type="SAM" id="MobiDB-lite"/>
    </source>
</evidence>
<protein>
    <submittedName>
        <fullName evidence="2">Uncharacterized protein</fullName>
    </submittedName>
</protein>
<sequence length="89" mass="10235">MALKISKDEGLRAYAKRYYEVFNRIPECNQEVAVVSFKNGLKEDCSLRKSLAKTLPKSMEELMARIEKYARAEEDTSGTKEIKQEKENG</sequence>
<proteinExistence type="predicted"/>